<dbReference type="PANTHER" id="PTHR37015">
    <property type="entry name" value="REVERSE TRANSCRIPTASE DOMAIN-CONTAINING PROTEIN"/>
    <property type="match status" value="1"/>
</dbReference>
<gene>
    <name evidence="1" type="ORF">JMJ35_010330</name>
</gene>
<comment type="caution">
    <text evidence="1">The sequence shown here is derived from an EMBL/GenBank/DDBJ whole genome shotgun (WGS) entry which is preliminary data.</text>
</comment>
<dbReference type="CDD" id="cd01709">
    <property type="entry name" value="RT_like_1"/>
    <property type="match status" value="1"/>
</dbReference>
<reference evidence="1" key="1">
    <citation type="submission" date="2023-03" db="EMBL/GenBank/DDBJ databases">
        <title>Complete genome of Cladonia borealis.</title>
        <authorList>
            <person name="Park H."/>
        </authorList>
    </citation>
    <scope>NUCLEOTIDE SEQUENCE</scope>
    <source>
        <strain evidence="1">ANT050790</strain>
    </source>
</reference>
<sequence length="855" mass="97220">MEASSATAQSMHHITNAKLTALSKQQKSYEAKKKRIHEAVAEETTPSKKVRVLLDAFAVHEIEAPAHISISNVIRFMEQRKHDSSVSPSLVHDWQLTLEQALDVPSRKYEHALLFGRLVTEWLANPNDTPLGAGSRESGDSFEHIGRKEMHDQRETWESLVFDMNIKSDPAAIEAYLGKLFGSTSKSTKLSKTPLETMRQSINSFHPGKVTVDVLKLCITAMLKTDMLSKAKRTALGDFRNNSMILQEMVDVLNLQLDALDSWSWGDGPVNVEVRRALNGKYRVYMDEEIIQALLLHFVGMSWAVYLKIRFNLFFHSGAWQQSTRSPMDGRARLKRQNYGLDVAPHESVRNERQHRYNSDYFMPQLPSSFYDVRDQYNDERDEDKGDPRNAIDVKQSLLHLISAETAVNTQLHGSFTVLQSDFKWFGPSLPHSTILTVLRFFGVSLQWLKFIEKFLMAPLKFVHDGPNAQTQIRRCGVPIQHRLADALGEAVLFCLDFAVNQSTQTNLHRMHDDLWFWGSLNASIKAWQTIQEFSAVMGLALNKEKTGSVHILHKTKSASGSILLNKLPHGRIRWGFLILDSTGQWQIDDEQVEGHIRELRTQLEACKSIFAWVQAWNIYVARFVANNFGEPAICLGRPHIDMALEAFEKIQQKLFDTDDLPSASVTEHLRGKLAVRFGTENMPDGFFYFPVETGGLGLRNPFIPLMVLRKFSSNDPTELIDRALELEKDDYNKLKKQYEEGNLMLSGRPPSLGEFISFGEYMQCPEETSKYLKVAYETLLRAPAADLIKPASGASRSTVGEPCQGFNGPYYQWLFQLYGSEIVRRFGGLSMGEKRLLPIGLIDMLKEEKIKWQV</sequence>
<evidence type="ECO:0000313" key="2">
    <source>
        <dbReference type="Proteomes" id="UP001166286"/>
    </source>
</evidence>
<name>A0AA39QQI9_9LECA</name>
<dbReference type="Proteomes" id="UP001166286">
    <property type="component" value="Unassembled WGS sequence"/>
</dbReference>
<organism evidence="1 2">
    <name type="scientific">Cladonia borealis</name>
    <dbReference type="NCBI Taxonomy" id="184061"/>
    <lineage>
        <taxon>Eukaryota</taxon>
        <taxon>Fungi</taxon>
        <taxon>Dikarya</taxon>
        <taxon>Ascomycota</taxon>
        <taxon>Pezizomycotina</taxon>
        <taxon>Lecanoromycetes</taxon>
        <taxon>OSLEUM clade</taxon>
        <taxon>Lecanoromycetidae</taxon>
        <taxon>Lecanorales</taxon>
        <taxon>Lecanorineae</taxon>
        <taxon>Cladoniaceae</taxon>
        <taxon>Cladonia</taxon>
    </lineage>
</organism>
<protein>
    <recommendedName>
        <fullName evidence="3">Reverse transcriptase domain-containing protein</fullName>
    </recommendedName>
</protein>
<proteinExistence type="predicted"/>
<dbReference type="PANTHER" id="PTHR37015:SF2">
    <property type="entry name" value="REVERSE TRANSCRIPTASE DOMAIN-CONTAINING PROTEIN"/>
    <property type="match status" value="1"/>
</dbReference>
<evidence type="ECO:0000313" key="1">
    <source>
        <dbReference type="EMBL" id="KAK0507292.1"/>
    </source>
</evidence>
<keyword evidence="2" id="KW-1185">Reference proteome</keyword>
<accession>A0AA39QQI9</accession>
<dbReference type="EMBL" id="JAFEKC020000024">
    <property type="protein sequence ID" value="KAK0507292.1"/>
    <property type="molecule type" value="Genomic_DNA"/>
</dbReference>
<evidence type="ECO:0008006" key="3">
    <source>
        <dbReference type="Google" id="ProtNLM"/>
    </source>
</evidence>
<dbReference type="AlphaFoldDB" id="A0AA39QQI9"/>